<proteinExistence type="predicted"/>
<evidence type="ECO:0000313" key="3">
    <source>
        <dbReference type="Proteomes" id="UP000575083"/>
    </source>
</evidence>
<keyword evidence="1" id="KW-0812">Transmembrane</keyword>
<keyword evidence="1" id="KW-0472">Membrane</keyword>
<evidence type="ECO:0000256" key="1">
    <source>
        <dbReference type="SAM" id="Phobius"/>
    </source>
</evidence>
<dbReference type="Proteomes" id="UP000575083">
    <property type="component" value="Unassembled WGS sequence"/>
</dbReference>
<protein>
    <recommendedName>
        <fullName evidence="4">Transmembrane protein</fullName>
    </recommendedName>
</protein>
<dbReference type="AlphaFoldDB" id="A0A7X0U6Z8"/>
<feature type="transmembrane region" description="Helical" evidence="1">
    <location>
        <begin position="23"/>
        <end position="40"/>
    </location>
</feature>
<dbReference type="RefSeq" id="WP_184855084.1">
    <property type="nucleotide sequence ID" value="NZ_JACHLK010000001.1"/>
</dbReference>
<evidence type="ECO:0000313" key="2">
    <source>
        <dbReference type="EMBL" id="MBB6557642.1"/>
    </source>
</evidence>
<sequence>MAKPPRQDEPPAGPDSKAWASSLRWALYLVVVAVVAASAGRLRIPAGRYRTLVVLSGGPLLLMLGALACGVVALLSVAVQNLFRNANGREYEAFRWLTLWLGGAFAVSSLIAHLYLGVRG</sequence>
<evidence type="ECO:0008006" key="4">
    <source>
        <dbReference type="Google" id="ProtNLM"/>
    </source>
</evidence>
<gene>
    <name evidence="2" type="ORF">HNP48_000306</name>
</gene>
<name>A0A7X0U6Z8_9BURK</name>
<dbReference type="EMBL" id="JACHLK010000001">
    <property type="protein sequence ID" value="MBB6557642.1"/>
    <property type="molecule type" value="Genomic_DNA"/>
</dbReference>
<feature type="transmembrane region" description="Helical" evidence="1">
    <location>
        <begin position="99"/>
        <end position="118"/>
    </location>
</feature>
<feature type="transmembrane region" description="Helical" evidence="1">
    <location>
        <begin position="52"/>
        <end position="79"/>
    </location>
</feature>
<accession>A0A7X0U6Z8</accession>
<organism evidence="2 3">
    <name type="scientific">Acidovorax soli</name>
    <dbReference type="NCBI Taxonomy" id="592050"/>
    <lineage>
        <taxon>Bacteria</taxon>
        <taxon>Pseudomonadati</taxon>
        <taxon>Pseudomonadota</taxon>
        <taxon>Betaproteobacteria</taxon>
        <taxon>Burkholderiales</taxon>
        <taxon>Comamonadaceae</taxon>
        <taxon>Acidovorax</taxon>
    </lineage>
</organism>
<reference evidence="2 3" key="1">
    <citation type="submission" date="2020-08" db="EMBL/GenBank/DDBJ databases">
        <title>Functional genomics of gut bacteria from endangered species of beetles.</title>
        <authorList>
            <person name="Carlos-Shanley C."/>
        </authorList>
    </citation>
    <scope>NUCLEOTIDE SEQUENCE [LARGE SCALE GENOMIC DNA]</scope>
    <source>
        <strain evidence="2 3">S00198</strain>
    </source>
</reference>
<keyword evidence="3" id="KW-1185">Reference proteome</keyword>
<keyword evidence="1" id="KW-1133">Transmembrane helix</keyword>
<comment type="caution">
    <text evidence="2">The sequence shown here is derived from an EMBL/GenBank/DDBJ whole genome shotgun (WGS) entry which is preliminary data.</text>
</comment>